<dbReference type="EMBL" id="CAJNYV010004830">
    <property type="protein sequence ID" value="CAF3698849.1"/>
    <property type="molecule type" value="Genomic_DNA"/>
</dbReference>
<name>A0A821SF52_9BILA</name>
<evidence type="ECO:0000313" key="2">
    <source>
        <dbReference type="EMBL" id="CAF4854868.1"/>
    </source>
</evidence>
<gene>
    <name evidence="1" type="ORF">KIK155_LOCUS26506</name>
    <name evidence="2" type="ORF">TOA249_LOCUS27196</name>
</gene>
<accession>A0A821SF52</accession>
<dbReference type="Proteomes" id="UP000663838">
    <property type="component" value="Unassembled WGS sequence"/>
</dbReference>
<reference evidence="2" key="1">
    <citation type="submission" date="2021-02" db="EMBL/GenBank/DDBJ databases">
        <authorList>
            <person name="Nowell W R."/>
        </authorList>
    </citation>
    <scope>NUCLEOTIDE SEQUENCE</scope>
</reference>
<comment type="caution">
    <text evidence="2">The sequence shown here is derived from an EMBL/GenBank/DDBJ whole genome shotgun (WGS) entry which is preliminary data.</text>
</comment>
<sequence length="162" mass="18791">MLKKIEDKKECVELLDQALCQYNNEVHTHHGMTPSSAFNAFNSNTGKTAELQYDDLNEDDLIADRMSYFNIGDYVLKKANRVGNRKEHALADCFTGPFIITHIQPNRKTFLMSLYNNPKKITKAHYVQIKKWKRPSEEFMSNATYKKLIGDFTRNLAKLLKI</sequence>
<proteinExistence type="predicted"/>
<dbReference type="Proteomes" id="UP000663865">
    <property type="component" value="Unassembled WGS sequence"/>
</dbReference>
<evidence type="ECO:0000313" key="1">
    <source>
        <dbReference type="EMBL" id="CAF3698849.1"/>
    </source>
</evidence>
<evidence type="ECO:0000313" key="3">
    <source>
        <dbReference type="Proteomes" id="UP000663838"/>
    </source>
</evidence>
<organism evidence="2 3">
    <name type="scientific">Rotaria socialis</name>
    <dbReference type="NCBI Taxonomy" id="392032"/>
    <lineage>
        <taxon>Eukaryota</taxon>
        <taxon>Metazoa</taxon>
        <taxon>Spiralia</taxon>
        <taxon>Gnathifera</taxon>
        <taxon>Rotifera</taxon>
        <taxon>Eurotatoria</taxon>
        <taxon>Bdelloidea</taxon>
        <taxon>Philodinida</taxon>
        <taxon>Philodinidae</taxon>
        <taxon>Rotaria</taxon>
    </lineage>
</organism>
<dbReference type="EMBL" id="CAJOBS010003393">
    <property type="protein sequence ID" value="CAF4854868.1"/>
    <property type="molecule type" value="Genomic_DNA"/>
</dbReference>
<protein>
    <submittedName>
        <fullName evidence="2">Uncharacterized protein</fullName>
    </submittedName>
</protein>
<dbReference type="AlphaFoldDB" id="A0A821SF52"/>